<keyword evidence="2" id="KW-1185">Reference proteome</keyword>
<name>A0A9D3UPP9_9ROSI</name>
<reference evidence="1 2" key="1">
    <citation type="journal article" date="2021" name="Plant Biotechnol. J.">
        <title>Multi-omics assisted identification of the key and species-specific regulatory components of drought-tolerant mechanisms in Gossypium stocksii.</title>
        <authorList>
            <person name="Yu D."/>
            <person name="Ke L."/>
            <person name="Zhang D."/>
            <person name="Wu Y."/>
            <person name="Sun Y."/>
            <person name="Mei J."/>
            <person name="Sun J."/>
            <person name="Sun Y."/>
        </authorList>
    </citation>
    <scope>NUCLEOTIDE SEQUENCE [LARGE SCALE GENOMIC DNA]</scope>
    <source>
        <strain evidence="2">cv. E1</strain>
        <tissue evidence="1">Leaf</tissue>
    </source>
</reference>
<dbReference type="EMBL" id="JAIQCV010000010">
    <property type="protein sequence ID" value="KAH1055140.1"/>
    <property type="molecule type" value="Genomic_DNA"/>
</dbReference>
<sequence>MERGLKVNRGVRGTPTYKCRVGLKAYEMFDHGSVGCRCHDTSGKEKWGCSGLRCRYSRKCAYIRNVLKRAIIGQKEVLVALPPSLIFLDLYSQNSRIVCATKQYEKPVPMFKFSHKWLEGKRVLNEHEGISGSDPEKADKEEAPF</sequence>
<protein>
    <submittedName>
        <fullName evidence="1">Uncharacterized protein</fullName>
    </submittedName>
</protein>
<comment type="caution">
    <text evidence="1">The sequence shown here is derived from an EMBL/GenBank/DDBJ whole genome shotgun (WGS) entry which is preliminary data.</text>
</comment>
<evidence type="ECO:0000313" key="2">
    <source>
        <dbReference type="Proteomes" id="UP000828251"/>
    </source>
</evidence>
<gene>
    <name evidence="1" type="ORF">J1N35_033205</name>
</gene>
<organism evidence="1 2">
    <name type="scientific">Gossypium stocksii</name>
    <dbReference type="NCBI Taxonomy" id="47602"/>
    <lineage>
        <taxon>Eukaryota</taxon>
        <taxon>Viridiplantae</taxon>
        <taxon>Streptophyta</taxon>
        <taxon>Embryophyta</taxon>
        <taxon>Tracheophyta</taxon>
        <taxon>Spermatophyta</taxon>
        <taxon>Magnoliopsida</taxon>
        <taxon>eudicotyledons</taxon>
        <taxon>Gunneridae</taxon>
        <taxon>Pentapetalae</taxon>
        <taxon>rosids</taxon>
        <taxon>malvids</taxon>
        <taxon>Malvales</taxon>
        <taxon>Malvaceae</taxon>
        <taxon>Malvoideae</taxon>
        <taxon>Gossypium</taxon>
    </lineage>
</organism>
<proteinExistence type="predicted"/>
<dbReference type="OrthoDB" id="972793at2759"/>
<dbReference type="Proteomes" id="UP000828251">
    <property type="component" value="Unassembled WGS sequence"/>
</dbReference>
<accession>A0A9D3UPP9</accession>
<evidence type="ECO:0000313" key="1">
    <source>
        <dbReference type="EMBL" id="KAH1055140.1"/>
    </source>
</evidence>
<dbReference type="AlphaFoldDB" id="A0A9D3UPP9"/>